<comment type="caution">
    <text evidence="4">The sequence shown here is derived from an EMBL/GenBank/DDBJ whole genome shotgun (WGS) entry which is preliminary data.</text>
</comment>
<evidence type="ECO:0000313" key="5">
    <source>
        <dbReference type="Proteomes" id="UP000251800"/>
    </source>
</evidence>
<organism evidence="4 5">
    <name type="scientific">Abyssibacter profundi</name>
    <dbReference type="NCBI Taxonomy" id="2182787"/>
    <lineage>
        <taxon>Bacteria</taxon>
        <taxon>Pseudomonadati</taxon>
        <taxon>Pseudomonadota</taxon>
        <taxon>Gammaproteobacteria</taxon>
        <taxon>Chromatiales</taxon>
        <taxon>Oceanococcaceae</taxon>
        <taxon>Abyssibacter</taxon>
    </lineage>
</organism>
<dbReference type="EMBL" id="QEQK01000003">
    <property type="protein sequence ID" value="PWN56957.1"/>
    <property type="molecule type" value="Genomic_DNA"/>
</dbReference>
<reference evidence="4 5" key="1">
    <citation type="submission" date="2018-05" db="EMBL/GenBank/DDBJ databases">
        <title>Abyssibacter profundi OUC007T gen. nov., sp. nov, a marine bacterium isolated from seawater of the Mariana Trench.</title>
        <authorList>
            <person name="Zhou S."/>
        </authorList>
    </citation>
    <scope>NUCLEOTIDE SEQUENCE [LARGE SCALE GENOMIC DNA]</scope>
    <source>
        <strain evidence="4 5">OUC007</strain>
    </source>
</reference>
<dbReference type="SUPFAM" id="SSF52833">
    <property type="entry name" value="Thioredoxin-like"/>
    <property type="match status" value="1"/>
</dbReference>
<keyword evidence="5" id="KW-1185">Reference proteome</keyword>
<dbReference type="InterPro" id="IPR013766">
    <property type="entry name" value="Thioredoxin_domain"/>
</dbReference>
<dbReference type="Proteomes" id="UP000251800">
    <property type="component" value="Unassembled WGS sequence"/>
</dbReference>
<keyword evidence="1" id="KW-0676">Redox-active center</keyword>
<dbReference type="PANTHER" id="PTHR42852">
    <property type="entry name" value="THIOL:DISULFIDE INTERCHANGE PROTEIN DSBE"/>
    <property type="match status" value="1"/>
</dbReference>
<dbReference type="GO" id="GO:0016209">
    <property type="term" value="F:antioxidant activity"/>
    <property type="evidence" value="ECO:0007669"/>
    <property type="project" value="InterPro"/>
</dbReference>
<dbReference type="AlphaFoldDB" id="A0A363UND9"/>
<gene>
    <name evidence="4" type="ORF">DEH80_03180</name>
</gene>
<name>A0A363UND9_9GAMM</name>
<evidence type="ECO:0000259" key="3">
    <source>
        <dbReference type="PROSITE" id="PS51352"/>
    </source>
</evidence>
<evidence type="ECO:0000256" key="1">
    <source>
        <dbReference type="ARBA" id="ARBA00023284"/>
    </source>
</evidence>
<dbReference type="GO" id="GO:0015036">
    <property type="term" value="F:disulfide oxidoreductase activity"/>
    <property type="evidence" value="ECO:0007669"/>
    <property type="project" value="UniProtKB-ARBA"/>
</dbReference>
<dbReference type="InterPro" id="IPR036249">
    <property type="entry name" value="Thioredoxin-like_sf"/>
</dbReference>
<proteinExistence type="predicted"/>
<protein>
    <submittedName>
        <fullName evidence="4">TlpA family protein disulfide reductase</fullName>
    </submittedName>
</protein>
<dbReference type="InterPro" id="IPR050553">
    <property type="entry name" value="Thioredoxin_ResA/DsbE_sf"/>
</dbReference>
<dbReference type="CDD" id="cd02966">
    <property type="entry name" value="TlpA_like_family"/>
    <property type="match status" value="1"/>
</dbReference>
<dbReference type="PROSITE" id="PS51352">
    <property type="entry name" value="THIOREDOXIN_2"/>
    <property type="match status" value="1"/>
</dbReference>
<evidence type="ECO:0000256" key="2">
    <source>
        <dbReference type="SAM" id="SignalP"/>
    </source>
</evidence>
<accession>A0A363UND9</accession>
<feature type="chain" id="PRO_5016678915" evidence="2">
    <location>
        <begin position="33"/>
        <end position="186"/>
    </location>
</feature>
<dbReference type="PROSITE" id="PS00194">
    <property type="entry name" value="THIOREDOXIN_1"/>
    <property type="match status" value="1"/>
</dbReference>
<evidence type="ECO:0000313" key="4">
    <source>
        <dbReference type="EMBL" id="PWN56957.1"/>
    </source>
</evidence>
<dbReference type="Gene3D" id="3.40.30.10">
    <property type="entry name" value="Glutaredoxin"/>
    <property type="match status" value="1"/>
</dbReference>
<dbReference type="InterPro" id="IPR017937">
    <property type="entry name" value="Thioredoxin_CS"/>
</dbReference>
<dbReference type="OrthoDB" id="9799347at2"/>
<feature type="signal peptide" evidence="2">
    <location>
        <begin position="1"/>
        <end position="32"/>
    </location>
</feature>
<feature type="domain" description="Thioredoxin" evidence="3">
    <location>
        <begin position="30"/>
        <end position="178"/>
    </location>
</feature>
<dbReference type="PANTHER" id="PTHR42852:SF17">
    <property type="entry name" value="THIOREDOXIN-LIKE PROTEIN HI_1115"/>
    <property type="match status" value="1"/>
</dbReference>
<dbReference type="InterPro" id="IPR000866">
    <property type="entry name" value="AhpC/TSA"/>
</dbReference>
<sequence>MCELFIVKATRGSNNRLVGLVVSLLIAFSAAAGSPQPGDVPPALDGNDQHGGIADLGALRGHVVVLTFWASWCGPCLNEMSMLARLQGVANERGLDLSVVSVNYKEDSRTFKKIAKALADLPLRLIKDSDGTNASRYDVDRIPNMFLIGRDGLIVSHHVGYTDKALDGLLAEISAELQKAPPDASS</sequence>
<keyword evidence="2" id="KW-0732">Signal</keyword>
<dbReference type="Pfam" id="PF00578">
    <property type="entry name" value="AhpC-TSA"/>
    <property type="match status" value="1"/>
</dbReference>